<dbReference type="Pfam" id="PF00107">
    <property type="entry name" value="ADH_zinc_N"/>
    <property type="match status" value="1"/>
</dbReference>
<keyword evidence="3" id="KW-0560">Oxidoreductase</keyword>
<dbReference type="CDD" id="cd08249">
    <property type="entry name" value="enoyl_reductase_like"/>
    <property type="match status" value="1"/>
</dbReference>
<name>A0AAJ0DM03_9PEZI</name>
<dbReference type="PANTHER" id="PTHR45348:SF2">
    <property type="entry name" value="ZINC-TYPE ALCOHOL DEHYDROGENASE-LIKE PROTEIN C2E1P3.01"/>
    <property type="match status" value="1"/>
</dbReference>
<sequence length="341" mass="36254">MANKAAWLSSKHAHPLNIDSSPMPDAGEKLITIRVHATAINPVDSAIQTLGLIVEEYPAILGCDAAGEVTAVGSKVTSFKVGDRVTGSCDHAEDLLGKGTFQLYCNLRPELTGKISDNVEYKDACVLPLGINTACFGLFEKTTLALPFPQAEPKDIGKTVLIWGGSSSVGSCAIQAAKAAGCKVAATASAHNLEYCKGIGADWAFDHKSEGIVEDVVEALTGCDFAGAFNCIMAPDTYIKCAEIVHQLGGNQMVESILPEPMPWDRNLPHGVKWGHNNSSYIKYSDVGPAIYQKWLPEALANGTLKCKPDAVVVGKGLEYCQEACDRVKSASAQKFVVVVQ</sequence>
<evidence type="ECO:0000313" key="5">
    <source>
        <dbReference type="EMBL" id="KAK3053010.1"/>
    </source>
</evidence>
<evidence type="ECO:0000256" key="3">
    <source>
        <dbReference type="ARBA" id="ARBA00023002"/>
    </source>
</evidence>
<evidence type="ECO:0000256" key="1">
    <source>
        <dbReference type="ARBA" id="ARBA00008072"/>
    </source>
</evidence>
<dbReference type="PANTHER" id="PTHR45348">
    <property type="entry name" value="HYPOTHETICAL OXIDOREDUCTASE (EUROFUNG)"/>
    <property type="match status" value="1"/>
</dbReference>
<proteinExistence type="inferred from homology"/>
<reference evidence="5" key="1">
    <citation type="submission" date="2023-04" db="EMBL/GenBank/DDBJ databases">
        <title>Black Yeasts Isolated from many extreme environments.</title>
        <authorList>
            <person name="Coleine C."/>
            <person name="Stajich J.E."/>
            <person name="Selbmann L."/>
        </authorList>
    </citation>
    <scope>NUCLEOTIDE SEQUENCE</scope>
    <source>
        <strain evidence="5">CCFEE 5312</strain>
    </source>
</reference>
<protein>
    <recommendedName>
        <fullName evidence="4">Enoyl reductase (ER) domain-containing protein</fullName>
    </recommendedName>
</protein>
<comment type="similarity">
    <text evidence="1">Belongs to the zinc-containing alcohol dehydrogenase family.</text>
</comment>
<comment type="caution">
    <text evidence="5">The sequence shown here is derived from an EMBL/GenBank/DDBJ whole genome shotgun (WGS) entry which is preliminary data.</text>
</comment>
<dbReference type="InterPro" id="IPR020843">
    <property type="entry name" value="ER"/>
</dbReference>
<accession>A0AAJ0DM03</accession>
<evidence type="ECO:0000259" key="4">
    <source>
        <dbReference type="SMART" id="SM00829"/>
    </source>
</evidence>
<dbReference type="Gene3D" id="3.90.180.10">
    <property type="entry name" value="Medium-chain alcohol dehydrogenases, catalytic domain"/>
    <property type="match status" value="1"/>
</dbReference>
<dbReference type="InterPro" id="IPR011032">
    <property type="entry name" value="GroES-like_sf"/>
</dbReference>
<dbReference type="Pfam" id="PF08240">
    <property type="entry name" value="ADH_N"/>
    <property type="match status" value="1"/>
</dbReference>
<feature type="domain" description="Enoyl reductase (ER)" evidence="4">
    <location>
        <begin position="11"/>
        <end position="340"/>
    </location>
</feature>
<keyword evidence="6" id="KW-1185">Reference proteome</keyword>
<dbReference type="SUPFAM" id="SSF51735">
    <property type="entry name" value="NAD(P)-binding Rossmann-fold domains"/>
    <property type="match status" value="1"/>
</dbReference>
<dbReference type="Proteomes" id="UP001271007">
    <property type="component" value="Unassembled WGS sequence"/>
</dbReference>
<dbReference type="Gene3D" id="3.40.50.720">
    <property type="entry name" value="NAD(P)-binding Rossmann-like Domain"/>
    <property type="match status" value="1"/>
</dbReference>
<comment type="subunit">
    <text evidence="2">Monomer.</text>
</comment>
<dbReference type="SUPFAM" id="SSF50129">
    <property type="entry name" value="GroES-like"/>
    <property type="match status" value="1"/>
</dbReference>
<evidence type="ECO:0000256" key="2">
    <source>
        <dbReference type="ARBA" id="ARBA00011245"/>
    </source>
</evidence>
<dbReference type="InterPro" id="IPR013154">
    <property type="entry name" value="ADH-like_N"/>
</dbReference>
<gene>
    <name evidence="5" type="ORF">LTR09_006074</name>
</gene>
<dbReference type="EMBL" id="JAWDJX010000018">
    <property type="protein sequence ID" value="KAK3053010.1"/>
    <property type="molecule type" value="Genomic_DNA"/>
</dbReference>
<dbReference type="InterPro" id="IPR036291">
    <property type="entry name" value="NAD(P)-bd_dom_sf"/>
</dbReference>
<dbReference type="GO" id="GO:0016651">
    <property type="term" value="F:oxidoreductase activity, acting on NAD(P)H"/>
    <property type="evidence" value="ECO:0007669"/>
    <property type="project" value="InterPro"/>
</dbReference>
<evidence type="ECO:0000313" key="6">
    <source>
        <dbReference type="Proteomes" id="UP001271007"/>
    </source>
</evidence>
<dbReference type="SMART" id="SM00829">
    <property type="entry name" value="PKS_ER"/>
    <property type="match status" value="1"/>
</dbReference>
<dbReference type="InterPro" id="IPR047122">
    <property type="entry name" value="Trans-enoyl_RdTase-like"/>
</dbReference>
<dbReference type="AlphaFoldDB" id="A0AAJ0DM03"/>
<dbReference type="InterPro" id="IPR013149">
    <property type="entry name" value="ADH-like_C"/>
</dbReference>
<organism evidence="5 6">
    <name type="scientific">Extremus antarcticus</name>
    <dbReference type="NCBI Taxonomy" id="702011"/>
    <lineage>
        <taxon>Eukaryota</taxon>
        <taxon>Fungi</taxon>
        <taxon>Dikarya</taxon>
        <taxon>Ascomycota</taxon>
        <taxon>Pezizomycotina</taxon>
        <taxon>Dothideomycetes</taxon>
        <taxon>Dothideomycetidae</taxon>
        <taxon>Mycosphaerellales</taxon>
        <taxon>Extremaceae</taxon>
        <taxon>Extremus</taxon>
    </lineage>
</organism>